<evidence type="ECO:0000259" key="11">
    <source>
        <dbReference type="PROSITE" id="PS50881"/>
    </source>
</evidence>
<comment type="subcellular location">
    <subcellularLocation>
        <location evidence="1">Mitochondrion</location>
    </subcellularLocation>
</comment>
<feature type="compositionally biased region" description="Basic and acidic residues" evidence="10">
    <location>
        <begin position="41"/>
        <end position="55"/>
    </location>
</feature>
<keyword evidence="5 8" id="KW-0687">Ribonucleoprotein</keyword>
<dbReference type="SUPFAM" id="SSF54211">
    <property type="entry name" value="Ribosomal protein S5 domain 2-like"/>
    <property type="match status" value="1"/>
</dbReference>
<dbReference type="STRING" id="2070753.A0A3A2Z7M7"/>
<evidence type="ECO:0000256" key="6">
    <source>
        <dbReference type="ARBA" id="ARBA00037226"/>
    </source>
</evidence>
<dbReference type="Proteomes" id="UP000266188">
    <property type="component" value="Unassembled WGS sequence"/>
</dbReference>
<evidence type="ECO:0000256" key="9">
    <source>
        <dbReference type="RuleBase" id="RU003823"/>
    </source>
</evidence>
<accession>A0A3A2Z7M7</accession>
<dbReference type="Pfam" id="PF00333">
    <property type="entry name" value="Ribosomal_S5"/>
    <property type="match status" value="1"/>
</dbReference>
<dbReference type="AlphaFoldDB" id="A0A3A2Z7M7"/>
<dbReference type="EMBL" id="MVGC01000604">
    <property type="protein sequence ID" value="RJE18193.1"/>
    <property type="molecule type" value="Genomic_DNA"/>
</dbReference>
<dbReference type="InterPro" id="IPR005324">
    <property type="entry name" value="Ribosomal_uS5_C"/>
</dbReference>
<comment type="similarity">
    <text evidence="2 9">Belongs to the universal ribosomal protein uS5 family.</text>
</comment>
<evidence type="ECO:0000313" key="13">
    <source>
        <dbReference type="Proteomes" id="UP000266188"/>
    </source>
</evidence>
<dbReference type="OrthoDB" id="309483at2759"/>
<dbReference type="InterPro" id="IPR020568">
    <property type="entry name" value="Ribosomal_Su5_D2-typ_SF"/>
</dbReference>
<keyword evidence="13" id="KW-1185">Reference proteome</keyword>
<reference evidence="13" key="1">
    <citation type="submission" date="2017-02" db="EMBL/GenBank/DDBJ databases">
        <authorList>
            <person name="Tafer H."/>
            <person name="Lopandic K."/>
        </authorList>
    </citation>
    <scope>NUCLEOTIDE SEQUENCE [LARGE SCALE GENOMIC DNA]</scope>
    <source>
        <strain evidence="13">CBS 366.77</strain>
    </source>
</reference>
<organism evidence="12 13">
    <name type="scientific">Aspergillus sclerotialis</name>
    <dbReference type="NCBI Taxonomy" id="2070753"/>
    <lineage>
        <taxon>Eukaryota</taxon>
        <taxon>Fungi</taxon>
        <taxon>Dikarya</taxon>
        <taxon>Ascomycota</taxon>
        <taxon>Pezizomycotina</taxon>
        <taxon>Eurotiomycetes</taxon>
        <taxon>Eurotiomycetidae</taxon>
        <taxon>Eurotiales</taxon>
        <taxon>Aspergillaceae</taxon>
        <taxon>Aspergillus</taxon>
        <taxon>Aspergillus subgen. Polypaecilum</taxon>
    </lineage>
</organism>
<feature type="region of interest" description="Disordered" evidence="10">
    <location>
        <begin position="23"/>
        <end position="55"/>
    </location>
</feature>
<evidence type="ECO:0000256" key="4">
    <source>
        <dbReference type="ARBA" id="ARBA00023128"/>
    </source>
</evidence>
<dbReference type="PROSITE" id="PS50881">
    <property type="entry name" value="S5_DSRBD"/>
    <property type="match status" value="1"/>
</dbReference>
<dbReference type="Gene3D" id="3.30.160.20">
    <property type="match status" value="1"/>
</dbReference>
<name>A0A3A2Z7M7_9EURO</name>
<evidence type="ECO:0000256" key="7">
    <source>
        <dbReference type="ARBA" id="ARBA00039335"/>
    </source>
</evidence>
<dbReference type="FunFam" id="3.30.230.10:FF:000041">
    <property type="entry name" value="37S ribosomal protein S5"/>
    <property type="match status" value="1"/>
</dbReference>
<evidence type="ECO:0000256" key="8">
    <source>
        <dbReference type="PROSITE-ProRule" id="PRU00268"/>
    </source>
</evidence>
<dbReference type="Gene3D" id="3.30.230.10">
    <property type="match status" value="1"/>
</dbReference>
<dbReference type="SUPFAM" id="SSF54768">
    <property type="entry name" value="dsRNA-binding domain-like"/>
    <property type="match status" value="1"/>
</dbReference>
<dbReference type="PANTHER" id="PTHR48277">
    <property type="entry name" value="MITOCHONDRIAL RIBOSOMAL PROTEIN S5"/>
    <property type="match status" value="1"/>
</dbReference>
<dbReference type="FunFam" id="3.30.160.20:FF:000022">
    <property type="entry name" value="28S ribosomal protein S5, mitochondrial"/>
    <property type="match status" value="1"/>
</dbReference>
<sequence length="418" mass="47040">MSVTRPVRCLFCRFSRPTYAVPRVPRRQFHPSPAPLSNDQNPKDPKTQEDKMAGKKLLVDIERDAKPEDFKPLTQKEKEYLATVYSPKQMESIEAGEAAIDPKDLAEQFAFQRGPLRHHYADDFASIEPGVDKHVRAPISNTDYNAKLKSEEDFIEDFGRFFAEMPEDVSASDWVRFVEGLRVTHGKPENELAPHSSLVPDLFQPGESLEQEEPKEPRPEVVTTGKVKEGEGMDPTLRKLLMATGYTESFVNSLKTKVLVRRSVVNQTRLGKIRKASVLAIAGNGKGLLGIGEGKSAEFVDAVTQARYRAIRNMQPIPRYEQRTIFGDVRGKVGAVELILMNRPPGFGLRCQHLIYEMCLAAGIHDLAARVERSRNPMNTVKAAYEALMSQRNPEEIARARGRKLVDVRAVYYSGRAY</sequence>
<feature type="domain" description="S5 DRBM" evidence="11">
    <location>
        <begin position="254"/>
        <end position="317"/>
    </location>
</feature>
<keyword evidence="4" id="KW-0496">Mitochondrion</keyword>
<dbReference type="GO" id="GO:0003723">
    <property type="term" value="F:RNA binding"/>
    <property type="evidence" value="ECO:0007669"/>
    <property type="project" value="InterPro"/>
</dbReference>
<dbReference type="InterPro" id="IPR000851">
    <property type="entry name" value="Ribosomal_uS5"/>
</dbReference>
<gene>
    <name evidence="12" type="ORF">PHISCL_09474</name>
</gene>
<evidence type="ECO:0000313" key="12">
    <source>
        <dbReference type="EMBL" id="RJE18193.1"/>
    </source>
</evidence>
<dbReference type="PANTHER" id="PTHR48277:SF1">
    <property type="entry name" value="MITOCHONDRIAL RIBOSOMAL PROTEIN S5"/>
    <property type="match status" value="1"/>
</dbReference>
<evidence type="ECO:0000256" key="5">
    <source>
        <dbReference type="ARBA" id="ARBA00023274"/>
    </source>
</evidence>
<comment type="function">
    <text evidence="6">Component of the mitochondrial ribosome (mitoribosome), a dedicated translation machinery responsible for the synthesis of mitochondrial genome-encoded proteins, including at least some of the essential transmembrane subunits of the mitochondrial respiratory chain. The mitoribosomes are attached to the mitochondrial inner membrane and translation products are cotranslationally integrated into the membrane.</text>
</comment>
<dbReference type="InterPro" id="IPR014721">
    <property type="entry name" value="Ribsml_uS5_D2-typ_fold_subgr"/>
</dbReference>
<evidence type="ECO:0000256" key="3">
    <source>
        <dbReference type="ARBA" id="ARBA00022980"/>
    </source>
</evidence>
<proteinExistence type="inferred from homology"/>
<keyword evidence="3 8" id="KW-0689">Ribosomal protein</keyword>
<evidence type="ECO:0000256" key="10">
    <source>
        <dbReference type="SAM" id="MobiDB-lite"/>
    </source>
</evidence>
<comment type="caution">
    <text evidence="12">The sequence shown here is derived from an EMBL/GenBank/DDBJ whole genome shotgun (WGS) entry which is preliminary data.</text>
</comment>
<evidence type="ECO:0000256" key="1">
    <source>
        <dbReference type="ARBA" id="ARBA00004173"/>
    </source>
</evidence>
<dbReference type="GO" id="GO:0005763">
    <property type="term" value="C:mitochondrial small ribosomal subunit"/>
    <property type="evidence" value="ECO:0007669"/>
    <property type="project" value="UniProtKB-ARBA"/>
</dbReference>
<dbReference type="Pfam" id="PF03719">
    <property type="entry name" value="Ribosomal_S5_C"/>
    <property type="match status" value="1"/>
</dbReference>
<evidence type="ECO:0000256" key="2">
    <source>
        <dbReference type="ARBA" id="ARBA00008945"/>
    </source>
</evidence>
<protein>
    <recommendedName>
        <fullName evidence="7">Small ribosomal subunit protein uS5m</fullName>
    </recommendedName>
</protein>
<dbReference type="GO" id="GO:0006412">
    <property type="term" value="P:translation"/>
    <property type="evidence" value="ECO:0007669"/>
    <property type="project" value="InterPro"/>
</dbReference>
<dbReference type="GO" id="GO:0003735">
    <property type="term" value="F:structural constituent of ribosome"/>
    <property type="evidence" value="ECO:0007669"/>
    <property type="project" value="UniProtKB-UniRule"/>
</dbReference>
<dbReference type="InterPro" id="IPR013810">
    <property type="entry name" value="Ribosomal_uS5_N"/>
</dbReference>